<feature type="region of interest" description="Disordered" evidence="1">
    <location>
        <begin position="112"/>
        <end position="141"/>
    </location>
</feature>
<proteinExistence type="predicted"/>
<dbReference type="EMBL" id="BLAL01000017">
    <property type="protein sequence ID" value="GES75632.1"/>
    <property type="molecule type" value="Genomic_DNA"/>
</dbReference>
<keyword evidence="2" id="KW-0472">Membrane</keyword>
<feature type="compositionally biased region" description="Basic and acidic residues" evidence="1">
    <location>
        <begin position="125"/>
        <end position="141"/>
    </location>
</feature>
<dbReference type="Proteomes" id="UP000615446">
    <property type="component" value="Unassembled WGS sequence"/>
</dbReference>
<sequence length="141" mass="16319">MELLSKKKIFIPKVAVADCGSSCGYWCGDLVIGWCTYGRIIAANLLQVPLEQNPRTNNHLESFHSELKMYQLQKHQNDGHLLRLGFLSVILIISIVLNILLKRDLKQEIAKTTQRKHRRTQLKNESNKSLEIEDRNENEKH</sequence>
<protein>
    <submittedName>
        <fullName evidence="3">Uncharacterized protein</fullName>
    </submittedName>
</protein>
<organism evidence="3 4">
    <name type="scientific">Rhizophagus clarus</name>
    <dbReference type="NCBI Taxonomy" id="94130"/>
    <lineage>
        <taxon>Eukaryota</taxon>
        <taxon>Fungi</taxon>
        <taxon>Fungi incertae sedis</taxon>
        <taxon>Mucoromycota</taxon>
        <taxon>Glomeromycotina</taxon>
        <taxon>Glomeromycetes</taxon>
        <taxon>Glomerales</taxon>
        <taxon>Glomeraceae</taxon>
        <taxon>Rhizophagus</taxon>
    </lineage>
</organism>
<gene>
    <name evidence="3" type="ORF">RCL2_000305300</name>
</gene>
<accession>A0A8H3KYE3</accession>
<dbReference type="OrthoDB" id="2448523at2759"/>
<reference evidence="3" key="1">
    <citation type="submission" date="2019-10" db="EMBL/GenBank/DDBJ databases">
        <title>Conservation and host-specific expression of non-tandemly repeated heterogenous ribosome RNA gene in arbuscular mycorrhizal fungi.</title>
        <authorList>
            <person name="Maeda T."/>
            <person name="Kobayashi Y."/>
            <person name="Nakagawa T."/>
            <person name="Ezawa T."/>
            <person name="Yamaguchi K."/>
            <person name="Bino T."/>
            <person name="Nishimoto Y."/>
            <person name="Shigenobu S."/>
            <person name="Kawaguchi M."/>
        </authorList>
    </citation>
    <scope>NUCLEOTIDE SEQUENCE</scope>
    <source>
        <strain evidence="3">HR1</strain>
    </source>
</reference>
<evidence type="ECO:0000256" key="2">
    <source>
        <dbReference type="SAM" id="Phobius"/>
    </source>
</evidence>
<keyword evidence="2" id="KW-0812">Transmembrane</keyword>
<keyword evidence="2" id="KW-1133">Transmembrane helix</keyword>
<dbReference type="AlphaFoldDB" id="A0A8H3KYE3"/>
<evidence type="ECO:0000256" key="1">
    <source>
        <dbReference type="SAM" id="MobiDB-lite"/>
    </source>
</evidence>
<name>A0A8H3KYE3_9GLOM</name>
<evidence type="ECO:0000313" key="3">
    <source>
        <dbReference type="EMBL" id="GES75632.1"/>
    </source>
</evidence>
<comment type="caution">
    <text evidence="3">The sequence shown here is derived from an EMBL/GenBank/DDBJ whole genome shotgun (WGS) entry which is preliminary data.</text>
</comment>
<evidence type="ECO:0000313" key="4">
    <source>
        <dbReference type="Proteomes" id="UP000615446"/>
    </source>
</evidence>
<feature type="transmembrane region" description="Helical" evidence="2">
    <location>
        <begin position="81"/>
        <end position="101"/>
    </location>
</feature>